<dbReference type="InterPro" id="IPR000297">
    <property type="entry name" value="PPIase_PpiC"/>
</dbReference>
<dbReference type="EC" id="5.2.1.8" evidence="2"/>
<dbReference type="InterPro" id="IPR050245">
    <property type="entry name" value="PrsA_foldase"/>
</dbReference>
<dbReference type="Pfam" id="PF13624">
    <property type="entry name" value="SurA_N_3"/>
    <property type="match status" value="1"/>
</dbReference>
<dbReference type="GO" id="GO:0003755">
    <property type="term" value="F:peptidyl-prolyl cis-trans isomerase activity"/>
    <property type="evidence" value="ECO:0007669"/>
    <property type="project" value="UniProtKB-KW"/>
</dbReference>
<proteinExistence type="predicted"/>
<evidence type="ECO:0000313" key="7">
    <source>
        <dbReference type="EMBL" id="VAW48691.1"/>
    </source>
</evidence>
<dbReference type="AlphaFoldDB" id="A0A3B0W090"/>
<keyword evidence="5 7" id="KW-0413">Isomerase</keyword>
<sequence>MINNKWTIIALTLISLTLPIQVSAVDKPTEAEKPTKSILAFVNDAPIYEEQLEPQVQAAIQKYKRFNKKALPDNLRQKMQAKVLEKFITAELIYQASKQEKFINIDQKIAEYTAKNPEYNMTKEEIKPQIQIDEYLQKYDLKNPQLPEKKLREFYEKNKNEFASKKERAHVEHIIVINDKDKIIQARKLIVDGKIFSDVAKEFSEDANAPQGGDLGFIEPKYMPEAFDKIAFSIPIGELSNIIKTEHGYHILKVFERKPKGTTPSFEEMEDFLKRGLTPQFKAEKVAAHIKKLREKAKIKILLSPTAQPSIKNNDLP</sequence>
<evidence type="ECO:0000256" key="3">
    <source>
        <dbReference type="ARBA" id="ARBA00022729"/>
    </source>
</evidence>
<dbReference type="InterPro" id="IPR046357">
    <property type="entry name" value="PPIase_dom_sf"/>
</dbReference>
<accession>A0A3B0W090</accession>
<dbReference type="PROSITE" id="PS50198">
    <property type="entry name" value="PPIC_PPIASE_2"/>
    <property type="match status" value="1"/>
</dbReference>
<dbReference type="SUPFAM" id="SSF109998">
    <property type="entry name" value="Triger factor/SurA peptide-binding domain-like"/>
    <property type="match status" value="1"/>
</dbReference>
<evidence type="ECO:0000259" key="6">
    <source>
        <dbReference type="PROSITE" id="PS50198"/>
    </source>
</evidence>
<evidence type="ECO:0000256" key="1">
    <source>
        <dbReference type="ARBA" id="ARBA00000971"/>
    </source>
</evidence>
<reference evidence="7" key="1">
    <citation type="submission" date="2018-06" db="EMBL/GenBank/DDBJ databases">
        <authorList>
            <person name="Zhirakovskaya E."/>
        </authorList>
    </citation>
    <scope>NUCLEOTIDE SEQUENCE</scope>
</reference>
<gene>
    <name evidence="7" type="ORF">MNBD_GAMMA04-1793</name>
</gene>
<evidence type="ECO:0000256" key="2">
    <source>
        <dbReference type="ARBA" id="ARBA00013194"/>
    </source>
</evidence>
<dbReference type="InterPro" id="IPR027304">
    <property type="entry name" value="Trigger_fact/SurA_dom_sf"/>
</dbReference>
<dbReference type="Gene3D" id="3.10.50.40">
    <property type="match status" value="1"/>
</dbReference>
<dbReference type="Gene3D" id="1.10.4030.10">
    <property type="entry name" value="Porin chaperone SurA, peptide-binding domain"/>
    <property type="match status" value="1"/>
</dbReference>
<evidence type="ECO:0000256" key="4">
    <source>
        <dbReference type="ARBA" id="ARBA00023110"/>
    </source>
</evidence>
<dbReference type="PANTHER" id="PTHR47245">
    <property type="entry name" value="PEPTIDYLPROLYL ISOMERASE"/>
    <property type="match status" value="1"/>
</dbReference>
<dbReference type="Pfam" id="PF13145">
    <property type="entry name" value="Rotamase_2"/>
    <property type="match status" value="1"/>
</dbReference>
<organism evidence="7">
    <name type="scientific">hydrothermal vent metagenome</name>
    <dbReference type="NCBI Taxonomy" id="652676"/>
    <lineage>
        <taxon>unclassified sequences</taxon>
        <taxon>metagenomes</taxon>
        <taxon>ecological metagenomes</taxon>
    </lineage>
</organism>
<keyword evidence="3" id="KW-0732">Signal</keyword>
<feature type="domain" description="PpiC" evidence="6">
    <location>
        <begin position="166"/>
        <end position="256"/>
    </location>
</feature>
<evidence type="ECO:0000256" key="5">
    <source>
        <dbReference type="ARBA" id="ARBA00023235"/>
    </source>
</evidence>
<name>A0A3B0W090_9ZZZZ</name>
<protein>
    <recommendedName>
        <fullName evidence="2">peptidylprolyl isomerase</fullName>
        <ecNumber evidence="2">5.2.1.8</ecNumber>
    </recommendedName>
</protein>
<dbReference type="SUPFAM" id="SSF54534">
    <property type="entry name" value="FKBP-like"/>
    <property type="match status" value="1"/>
</dbReference>
<comment type="catalytic activity">
    <reaction evidence="1">
        <text>[protein]-peptidylproline (omega=180) = [protein]-peptidylproline (omega=0)</text>
        <dbReference type="Rhea" id="RHEA:16237"/>
        <dbReference type="Rhea" id="RHEA-COMP:10747"/>
        <dbReference type="Rhea" id="RHEA-COMP:10748"/>
        <dbReference type="ChEBI" id="CHEBI:83833"/>
        <dbReference type="ChEBI" id="CHEBI:83834"/>
        <dbReference type="EC" id="5.2.1.8"/>
    </reaction>
</comment>
<dbReference type="EMBL" id="UOFB01000282">
    <property type="protein sequence ID" value="VAW48691.1"/>
    <property type="molecule type" value="Genomic_DNA"/>
</dbReference>
<keyword evidence="4" id="KW-0697">Rotamase</keyword>
<dbReference type="PANTHER" id="PTHR47245:SF1">
    <property type="entry name" value="FOLDASE PROTEIN PRSA"/>
    <property type="match status" value="1"/>
</dbReference>